<accession>A0A1K0FBJ5</accession>
<dbReference type="AlphaFoldDB" id="A0A1K0FBJ5"/>
<dbReference type="PANTHER" id="PTHR43877">
    <property type="entry name" value="AMINOALKYLPHOSPHONATE N-ACETYLTRANSFERASE-RELATED-RELATED"/>
    <property type="match status" value="1"/>
</dbReference>
<evidence type="ECO:0000259" key="3">
    <source>
        <dbReference type="PROSITE" id="PS51186"/>
    </source>
</evidence>
<dbReference type="InterPro" id="IPR000182">
    <property type="entry name" value="GNAT_dom"/>
</dbReference>
<dbReference type="InterPro" id="IPR016181">
    <property type="entry name" value="Acyl_CoA_acyltransferase"/>
</dbReference>
<organism evidence="4 5">
    <name type="scientific">Couchioplanes caeruleus subsp. caeruleus</name>
    <dbReference type="NCBI Taxonomy" id="56427"/>
    <lineage>
        <taxon>Bacteria</taxon>
        <taxon>Bacillati</taxon>
        <taxon>Actinomycetota</taxon>
        <taxon>Actinomycetes</taxon>
        <taxon>Micromonosporales</taxon>
        <taxon>Micromonosporaceae</taxon>
        <taxon>Couchioplanes</taxon>
    </lineage>
</organism>
<evidence type="ECO:0000256" key="1">
    <source>
        <dbReference type="ARBA" id="ARBA00022679"/>
    </source>
</evidence>
<keyword evidence="1 4" id="KW-0808">Transferase</keyword>
<evidence type="ECO:0000313" key="5">
    <source>
        <dbReference type="Proteomes" id="UP000182486"/>
    </source>
</evidence>
<dbReference type="EMBL" id="MEIA01000532">
    <property type="protein sequence ID" value="OJF10120.1"/>
    <property type="molecule type" value="Genomic_DNA"/>
</dbReference>
<dbReference type="Pfam" id="PF00583">
    <property type="entry name" value="Acetyltransf_1"/>
    <property type="match status" value="1"/>
</dbReference>
<protein>
    <submittedName>
        <fullName evidence="4">GNAT family N-acetyltransferase</fullName>
    </submittedName>
</protein>
<gene>
    <name evidence="4" type="ORF">BG844_33980</name>
</gene>
<dbReference type="Gene3D" id="3.40.630.30">
    <property type="match status" value="1"/>
</dbReference>
<sequence length="160" mass="17606">MPELIVRPMRESEFDEWNEATRKVLAASQVAIGNWSSENAPELARKARRDLLPDGLATEGMLFLKGLRPDGTPVGAAWLGLTHPRGVPDCAFLYFIHVDEAHRETGYGRALLSAAEEAALSHGMKSLELNVFGFNAPAIHLYETSGYRVVTQQMRKSLGA</sequence>
<proteinExistence type="predicted"/>
<keyword evidence="2" id="KW-0012">Acyltransferase</keyword>
<dbReference type="Proteomes" id="UP000182486">
    <property type="component" value="Unassembled WGS sequence"/>
</dbReference>
<reference evidence="4 5" key="1">
    <citation type="submission" date="2016-09" db="EMBL/GenBank/DDBJ databases">
        <title>Couchioplanes caeruleus draft genome sequence.</title>
        <authorList>
            <person name="Sheehan J."/>
            <person name="Caffrey P."/>
        </authorList>
    </citation>
    <scope>NUCLEOTIDE SEQUENCE [LARGE SCALE GENOMIC DNA]</scope>
    <source>
        <strain evidence="4 5">DSM 43634</strain>
    </source>
</reference>
<evidence type="ECO:0000313" key="4">
    <source>
        <dbReference type="EMBL" id="OJF10120.1"/>
    </source>
</evidence>
<dbReference type="SUPFAM" id="SSF55729">
    <property type="entry name" value="Acyl-CoA N-acyltransferases (Nat)"/>
    <property type="match status" value="1"/>
</dbReference>
<dbReference type="InterPro" id="IPR050832">
    <property type="entry name" value="Bact_Acetyltransf"/>
</dbReference>
<dbReference type="RefSeq" id="WP_071809515.1">
    <property type="nucleotide sequence ID" value="NZ_MEIA01000532.1"/>
</dbReference>
<comment type="caution">
    <text evidence="4">The sequence shown here is derived from an EMBL/GenBank/DDBJ whole genome shotgun (WGS) entry which is preliminary data.</text>
</comment>
<keyword evidence="5" id="KW-1185">Reference proteome</keyword>
<dbReference type="GO" id="GO:0016747">
    <property type="term" value="F:acyltransferase activity, transferring groups other than amino-acyl groups"/>
    <property type="evidence" value="ECO:0007669"/>
    <property type="project" value="InterPro"/>
</dbReference>
<name>A0A1K0FBJ5_9ACTN</name>
<evidence type="ECO:0000256" key="2">
    <source>
        <dbReference type="ARBA" id="ARBA00023315"/>
    </source>
</evidence>
<dbReference type="PROSITE" id="PS51186">
    <property type="entry name" value="GNAT"/>
    <property type="match status" value="1"/>
</dbReference>
<feature type="domain" description="N-acetyltransferase" evidence="3">
    <location>
        <begin position="4"/>
        <end position="160"/>
    </location>
</feature>